<evidence type="ECO:0000313" key="2">
    <source>
        <dbReference type="Proteomes" id="UP000316495"/>
    </source>
</evidence>
<accession>A0A554LN44</accession>
<dbReference type="AlphaFoldDB" id="A0A554LN44"/>
<feature type="non-terminal residue" evidence="1">
    <location>
        <position position="1"/>
    </location>
</feature>
<organism evidence="1 2">
    <name type="scientific">Candidatus Berkelbacteria bacterium Athens1014_28</name>
    <dbReference type="NCBI Taxonomy" id="2017145"/>
    <lineage>
        <taxon>Bacteria</taxon>
        <taxon>Candidatus Berkelbacteria</taxon>
    </lineage>
</organism>
<proteinExistence type="predicted"/>
<evidence type="ECO:0000313" key="1">
    <source>
        <dbReference type="EMBL" id="TSC94214.1"/>
    </source>
</evidence>
<dbReference type="EMBL" id="VMGN01000019">
    <property type="protein sequence ID" value="TSC94214.1"/>
    <property type="molecule type" value="Genomic_DNA"/>
</dbReference>
<dbReference type="Proteomes" id="UP000316495">
    <property type="component" value="Unassembled WGS sequence"/>
</dbReference>
<reference evidence="1 2" key="1">
    <citation type="submission" date="2017-07" db="EMBL/GenBank/DDBJ databases">
        <title>Mechanisms for carbon and nitrogen cycling indicate functional differentiation within the Candidate Phyla Radiation.</title>
        <authorList>
            <person name="Danczak R.E."/>
            <person name="Johnston M.D."/>
            <person name="Kenah C."/>
            <person name="Slattery M."/>
            <person name="Wrighton K.C."/>
            <person name="Wilkins M.J."/>
        </authorList>
    </citation>
    <scope>NUCLEOTIDE SEQUENCE [LARGE SCALE GENOMIC DNA]</scope>
    <source>
        <strain evidence="1">Athens1014_28</strain>
    </source>
</reference>
<gene>
    <name evidence="1" type="ORF">Athens101428_412</name>
</gene>
<sequence>ACTGKPEEDVWYFKVVRRNAGNIPLCDPDADEECEPFLCSEDEKDCEEEFCAEENMENYSAASCNDPAIFSAQNPIEETDECLEEEDDCVKDAEVLEEIDNEKEIDVLENQEGILDAESDTLKDDDAEENMPMENADQAVPIEIIPL</sequence>
<name>A0A554LN44_9BACT</name>
<comment type="caution">
    <text evidence="1">The sequence shown here is derived from an EMBL/GenBank/DDBJ whole genome shotgun (WGS) entry which is preliminary data.</text>
</comment>
<protein>
    <submittedName>
        <fullName evidence="1">Uncharacterized protein</fullName>
    </submittedName>
</protein>